<evidence type="ECO:0000256" key="2">
    <source>
        <dbReference type="ARBA" id="ARBA00022448"/>
    </source>
</evidence>
<keyword evidence="5 8" id="KW-1133">Transmembrane helix</keyword>
<feature type="transmembrane region" description="Helical" evidence="8">
    <location>
        <begin position="456"/>
        <end position="473"/>
    </location>
</feature>
<evidence type="ECO:0000256" key="8">
    <source>
        <dbReference type="SAM" id="Phobius"/>
    </source>
</evidence>
<keyword evidence="2" id="KW-0813">Transport</keyword>
<dbReference type="EMBL" id="JBHSQI010000001">
    <property type="protein sequence ID" value="MFC6152328.1"/>
    <property type="molecule type" value="Genomic_DNA"/>
</dbReference>
<feature type="domain" description="Major facilitator superfamily (MFS) profile" evidence="9">
    <location>
        <begin position="39"/>
        <end position="478"/>
    </location>
</feature>
<evidence type="ECO:0000259" key="9">
    <source>
        <dbReference type="PROSITE" id="PS50850"/>
    </source>
</evidence>
<keyword evidence="11" id="KW-1185">Reference proteome</keyword>
<accession>A0ABW1QVE6</accession>
<keyword evidence="6 8" id="KW-0472">Membrane</keyword>
<evidence type="ECO:0000256" key="3">
    <source>
        <dbReference type="ARBA" id="ARBA00022475"/>
    </source>
</evidence>
<feature type="transmembrane region" description="Helical" evidence="8">
    <location>
        <begin position="77"/>
        <end position="96"/>
    </location>
</feature>
<evidence type="ECO:0000256" key="1">
    <source>
        <dbReference type="ARBA" id="ARBA00004651"/>
    </source>
</evidence>
<keyword evidence="4 8" id="KW-0812">Transmembrane</keyword>
<comment type="subcellular location">
    <subcellularLocation>
        <location evidence="1">Cell membrane</location>
        <topology evidence="1">Multi-pass membrane protein</topology>
    </subcellularLocation>
</comment>
<evidence type="ECO:0000256" key="6">
    <source>
        <dbReference type="ARBA" id="ARBA00023136"/>
    </source>
</evidence>
<gene>
    <name evidence="10" type="ORF">ACFPWU_01450</name>
</gene>
<feature type="transmembrane region" description="Helical" evidence="8">
    <location>
        <begin position="329"/>
        <end position="349"/>
    </location>
</feature>
<dbReference type="InterPro" id="IPR020846">
    <property type="entry name" value="MFS_dom"/>
</dbReference>
<proteinExistence type="predicted"/>
<keyword evidence="3" id="KW-1003">Cell membrane</keyword>
<comment type="caution">
    <text evidence="10">The sequence shown here is derived from an EMBL/GenBank/DDBJ whole genome shotgun (WGS) entry which is preliminary data.</text>
</comment>
<feature type="transmembrane region" description="Helical" evidence="8">
    <location>
        <begin position="226"/>
        <end position="244"/>
    </location>
</feature>
<sequence>MANSPSAAEPAAAPHASPVPSAPRARPAAPPSAPAPLFVAIVCALAAGTAMYDQTSLVVVAPTIAEALGADLSGLQWTTALFPLVAASAMPVSGLLGRRLGARTVLRAGLVLLVLGALIAASAQSLAVLLVARGVQGVGGALILPSAPTLLGGNVPDPVRRAHTVGLWMTMATSAVVWGPLFGGLLSENLGWRASFLVYVPVAALAFVLVGRLHDTQRDHTGRLDLGGLVLASATLALLSWSLITVGRGLGSLSAVAVGLAVSLVLGAAFVAVERRVESPLLDLSIFAIRPVRLILLACFAYNAVINGTALLISVHFQQTRDMDAVQGGLMMLVANIGMPLSGFVVGLMKRHLSNVAMLLLALAFLTFAYLGLGLFGDAPIWALVPSLLAIGIGCGLTYFVDTTIMLDHVQGPASAPAMAALALMRQIGTVLGIAAFASIGQLGVDVGVHERPEPIGLTAAGVVLLVVTVMTARKTLR</sequence>
<dbReference type="Proteomes" id="UP001596098">
    <property type="component" value="Unassembled WGS sequence"/>
</dbReference>
<feature type="transmembrane region" description="Helical" evidence="8">
    <location>
        <begin position="192"/>
        <end position="214"/>
    </location>
</feature>
<feature type="transmembrane region" description="Helical" evidence="8">
    <location>
        <begin position="250"/>
        <end position="273"/>
    </location>
</feature>
<dbReference type="PROSITE" id="PS50850">
    <property type="entry name" value="MFS"/>
    <property type="match status" value="1"/>
</dbReference>
<evidence type="ECO:0000256" key="5">
    <source>
        <dbReference type="ARBA" id="ARBA00022989"/>
    </source>
</evidence>
<reference evidence="11" key="1">
    <citation type="journal article" date="2019" name="Int. J. Syst. Evol. Microbiol.">
        <title>The Global Catalogue of Microorganisms (GCM) 10K type strain sequencing project: providing services to taxonomists for standard genome sequencing and annotation.</title>
        <authorList>
            <consortium name="The Broad Institute Genomics Platform"/>
            <consortium name="The Broad Institute Genome Sequencing Center for Infectious Disease"/>
            <person name="Wu L."/>
            <person name="Ma J."/>
        </authorList>
    </citation>
    <scope>NUCLEOTIDE SEQUENCE [LARGE SCALE GENOMIC DNA]</scope>
    <source>
        <strain evidence="11">DFY28</strain>
    </source>
</reference>
<evidence type="ECO:0000313" key="11">
    <source>
        <dbReference type="Proteomes" id="UP001596098"/>
    </source>
</evidence>
<feature type="compositionally biased region" description="Low complexity" evidence="7">
    <location>
        <begin position="1"/>
        <end position="27"/>
    </location>
</feature>
<dbReference type="InterPro" id="IPR011701">
    <property type="entry name" value="MFS"/>
</dbReference>
<evidence type="ECO:0000256" key="4">
    <source>
        <dbReference type="ARBA" id="ARBA00022692"/>
    </source>
</evidence>
<evidence type="ECO:0000256" key="7">
    <source>
        <dbReference type="SAM" id="MobiDB-lite"/>
    </source>
</evidence>
<feature type="transmembrane region" description="Helical" evidence="8">
    <location>
        <begin position="294"/>
        <end position="317"/>
    </location>
</feature>
<dbReference type="PANTHER" id="PTHR42718">
    <property type="entry name" value="MAJOR FACILITATOR SUPERFAMILY MULTIDRUG TRANSPORTER MFSC"/>
    <property type="match status" value="1"/>
</dbReference>
<feature type="transmembrane region" description="Helical" evidence="8">
    <location>
        <begin position="381"/>
        <end position="401"/>
    </location>
</feature>
<feature type="transmembrane region" description="Helical" evidence="8">
    <location>
        <begin position="356"/>
        <end position="375"/>
    </location>
</feature>
<dbReference type="PANTHER" id="PTHR42718:SF46">
    <property type="entry name" value="BLR6921 PROTEIN"/>
    <property type="match status" value="1"/>
</dbReference>
<evidence type="ECO:0000313" key="10">
    <source>
        <dbReference type="EMBL" id="MFC6152328.1"/>
    </source>
</evidence>
<dbReference type="InterPro" id="IPR036259">
    <property type="entry name" value="MFS_trans_sf"/>
</dbReference>
<dbReference type="Gene3D" id="1.20.1720.10">
    <property type="entry name" value="Multidrug resistance protein D"/>
    <property type="match status" value="1"/>
</dbReference>
<dbReference type="SUPFAM" id="SSF103473">
    <property type="entry name" value="MFS general substrate transporter"/>
    <property type="match status" value="1"/>
</dbReference>
<organism evidence="10 11">
    <name type="scientific">Nocardioides yefusunii</name>
    <dbReference type="NCBI Taxonomy" id="2500546"/>
    <lineage>
        <taxon>Bacteria</taxon>
        <taxon>Bacillati</taxon>
        <taxon>Actinomycetota</taxon>
        <taxon>Actinomycetes</taxon>
        <taxon>Propionibacteriales</taxon>
        <taxon>Nocardioidaceae</taxon>
        <taxon>Nocardioides</taxon>
    </lineage>
</organism>
<name>A0ABW1QVE6_9ACTN</name>
<dbReference type="Gene3D" id="1.20.1250.20">
    <property type="entry name" value="MFS general substrate transporter like domains"/>
    <property type="match status" value="1"/>
</dbReference>
<protein>
    <submittedName>
        <fullName evidence="10">MFS transporter</fullName>
    </submittedName>
</protein>
<dbReference type="RefSeq" id="WP_128220515.1">
    <property type="nucleotide sequence ID" value="NZ_CP034929.1"/>
</dbReference>
<feature type="region of interest" description="Disordered" evidence="7">
    <location>
        <begin position="1"/>
        <end position="28"/>
    </location>
</feature>
<dbReference type="Pfam" id="PF07690">
    <property type="entry name" value="MFS_1"/>
    <property type="match status" value="1"/>
</dbReference>
<feature type="transmembrane region" description="Helical" evidence="8">
    <location>
        <begin position="422"/>
        <end position="444"/>
    </location>
</feature>
<feature type="transmembrane region" description="Helical" evidence="8">
    <location>
        <begin position="108"/>
        <end position="132"/>
    </location>
</feature>